<evidence type="ECO:0000313" key="9">
    <source>
        <dbReference type="EMBL" id="KAH6659759.1"/>
    </source>
</evidence>
<evidence type="ECO:0000256" key="4">
    <source>
        <dbReference type="ARBA" id="ARBA00023128"/>
    </source>
</evidence>
<dbReference type="PANTHER" id="PTHR21183">
    <property type="entry name" value="RIBOSOMAL PROTEIN L47, MITOCHONDRIAL-RELATED"/>
    <property type="match status" value="1"/>
</dbReference>
<evidence type="ECO:0000256" key="5">
    <source>
        <dbReference type="ARBA" id="ARBA00023274"/>
    </source>
</evidence>
<comment type="subcellular location">
    <subcellularLocation>
        <location evidence="1">Mitochondrion</location>
    </subcellularLocation>
</comment>
<dbReference type="InterPro" id="IPR010729">
    <property type="entry name" value="Ribosomal_uL29_mit"/>
</dbReference>
<feature type="region of interest" description="Disordered" evidence="8">
    <location>
        <begin position="237"/>
        <end position="259"/>
    </location>
</feature>
<evidence type="ECO:0000256" key="3">
    <source>
        <dbReference type="ARBA" id="ARBA00022980"/>
    </source>
</evidence>
<evidence type="ECO:0000256" key="1">
    <source>
        <dbReference type="ARBA" id="ARBA00004173"/>
    </source>
</evidence>
<dbReference type="GO" id="GO:0005762">
    <property type="term" value="C:mitochondrial large ribosomal subunit"/>
    <property type="evidence" value="ECO:0007669"/>
    <property type="project" value="TreeGrafter"/>
</dbReference>
<proteinExistence type="inferred from homology"/>
<gene>
    <name evidence="9" type="ORF">BKA67DRAFT_545665</name>
</gene>
<name>A0A9P8UXI6_9PEZI</name>
<dbReference type="GO" id="GO:0003735">
    <property type="term" value="F:structural constituent of ribosome"/>
    <property type="evidence" value="ECO:0007669"/>
    <property type="project" value="InterPro"/>
</dbReference>
<accession>A0A9P8UXI6</accession>
<keyword evidence="3 9" id="KW-0689">Ribosomal protein</keyword>
<comment type="caution">
    <text evidence="9">The sequence shown here is derived from an EMBL/GenBank/DDBJ whole genome shotgun (WGS) entry which is preliminary data.</text>
</comment>
<comment type="similarity">
    <text evidence="2">Belongs to the universal ribosomal protein uL29 family.</text>
</comment>
<dbReference type="AlphaFoldDB" id="A0A9P8UXI6"/>
<dbReference type="InterPro" id="IPR038340">
    <property type="entry name" value="MRP-L47_sf"/>
</dbReference>
<reference evidence="9" key="1">
    <citation type="journal article" date="2021" name="Nat. Commun.">
        <title>Genetic determinants of endophytism in the Arabidopsis root mycobiome.</title>
        <authorList>
            <person name="Mesny F."/>
            <person name="Miyauchi S."/>
            <person name="Thiergart T."/>
            <person name="Pickel B."/>
            <person name="Atanasova L."/>
            <person name="Karlsson M."/>
            <person name="Huettel B."/>
            <person name="Barry K.W."/>
            <person name="Haridas S."/>
            <person name="Chen C."/>
            <person name="Bauer D."/>
            <person name="Andreopoulos W."/>
            <person name="Pangilinan J."/>
            <person name="LaButti K."/>
            <person name="Riley R."/>
            <person name="Lipzen A."/>
            <person name="Clum A."/>
            <person name="Drula E."/>
            <person name="Henrissat B."/>
            <person name="Kohler A."/>
            <person name="Grigoriev I.V."/>
            <person name="Martin F.M."/>
            <person name="Hacquard S."/>
        </authorList>
    </citation>
    <scope>NUCLEOTIDE SEQUENCE</scope>
    <source>
        <strain evidence="9">MPI-SDFR-AT-0073</strain>
    </source>
</reference>
<protein>
    <recommendedName>
        <fullName evidence="6">Large ribosomal subunit protein uL29m</fullName>
    </recommendedName>
    <alternativeName>
        <fullName evidence="7">54S ribosomal protein L4, mitochondrial</fullName>
    </alternativeName>
</protein>
<dbReference type="GeneID" id="70130235"/>
<dbReference type="Gene3D" id="6.10.330.20">
    <property type="match status" value="1"/>
</dbReference>
<sequence length="259" mass="29117">MATSITLRPVVGRIIQRTSQRSPSACLALATGSSPSSASAPFSTTAYLEMRKPRRDNNRLRGLSAIKRSGTKARMTVDGIELPEPAKYNPVDDFKTDPEHGLYDFFYDKEKALLTPEDEAQHGRSWNVEELRHKSWDDLHTLWWACTKERNRIATASRERTRLKLKTGGDESQARMQTVSRTMKSIKQALTERFYAWEDARQLAEEDPEVDLANAANPYTPRNYFEEEVTGSEALGAVQETADLSALPKAPEGEPVART</sequence>
<dbReference type="OrthoDB" id="270763at2759"/>
<evidence type="ECO:0000256" key="8">
    <source>
        <dbReference type="SAM" id="MobiDB-lite"/>
    </source>
</evidence>
<dbReference type="Pfam" id="PF06984">
    <property type="entry name" value="MRP-L47"/>
    <property type="match status" value="1"/>
</dbReference>
<dbReference type="PANTHER" id="PTHR21183:SF18">
    <property type="entry name" value="LARGE RIBOSOMAL SUBUNIT PROTEIN UL29M"/>
    <property type="match status" value="1"/>
</dbReference>
<dbReference type="RefSeq" id="XP_045963890.1">
    <property type="nucleotide sequence ID" value="XM_046101343.1"/>
</dbReference>
<organism evidence="9 10">
    <name type="scientific">Truncatella angustata</name>
    <dbReference type="NCBI Taxonomy" id="152316"/>
    <lineage>
        <taxon>Eukaryota</taxon>
        <taxon>Fungi</taxon>
        <taxon>Dikarya</taxon>
        <taxon>Ascomycota</taxon>
        <taxon>Pezizomycotina</taxon>
        <taxon>Sordariomycetes</taxon>
        <taxon>Xylariomycetidae</taxon>
        <taxon>Amphisphaeriales</taxon>
        <taxon>Sporocadaceae</taxon>
        <taxon>Truncatella</taxon>
    </lineage>
</organism>
<dbReference type="EMBL" id="JAGPXC010000001">
    <property type="protein sequence ID" value="KAH6659759.1"/>
    <property type="molecule type" value="Genomic_DNA"/>
</dbReference>
<evidence type="ECO:0000256" key="6">
    <source>
        <dbReference type="ARBA" id="ARBA00035289"/>
    </source>
</evidence>
<keyword evidence="10" id="KW-1185">Reference proteome</keyword>
<keyword evidence="4" id="KW-0496">Mitochondrion</keyword>
<dbReference type="Proteomes" id="UP000758603">
    <property type="component" value="Unassembled WGS sequence"/>
</dbReference>
<dbReference type="GO" id="GO:0032543">
    <property type="term" value="P:mitochondrial translation"/>
    <property type="evidence" value="ECO:0007669"/>
    <property type="project" value="TreeGrafter"/>
</dbReference>
<evidence type="ECO:0000256" key="7">
    <source>
        <dbReference type="ARBA" id="ARBA00035399"/>
    </source>
</evidence>
<keyword evidence="5" id="KW-0687">Ribonucleoprotein</keyword>
<evidence type="ECO:0000256" key="2">
    <source>
        <dbReference type="ARBA" id="ARBA00009254"/>
    </source>
</evidence>
<evidence type="ECO:0000313" key="10">
    <source>
        <dbReference type="Proteomes" id="UP000758603"/>
    </source>
</evidence>